<dbReference type="PIRSF" id="PIRSF000724">
    <property type="entry name" value="Pgk"/>
    <property type="match status" value="1"/>
</dbReference>
<evidence type="ECO:0000256" key="8">
    <source>
        <dbReference type="ARBA" id="ARBA00022741"/>
    </source>
</evidence>
<evidence type="ECO:0000256" key="1">
    <source>
        <dbReference type="ARBA" id="ARBA00000642"/>
    </source>
</evidence>
<dbReference type="PANTHER" id="PTHR11406">
    <property type="entry name" value="PHOSPHOGLYCERATE KINASE"/>
    <property type="match status" value="1"/>
</dbReference>
<dbReference type="GO" id="GO:0005829">
    <property type="term" value="C:cytosol"/>
    <property type="evidence" value="ECO:0007669"/>
    <property type="project" value="UniProtKB-ARBA"/>
</dbReference>
<dbReference type="PRINTS" id="PR00477">
    <property type="entry name" value="PHGLYCKINASE"/>
</dbReference>
<dbReference type="UniPathway" id="UPA00109">
    <property type="reaction ID" value="UER00185"/>
</dbReference>
<dbReference type="GO" id="GO:0004618">
    <property type="term" value="F:phosphoglycerate kinase activity"/>
    <property type="evidence" value="ECO:0007669"/>
    <property type="project" value="UniProtKB-UniRule"/>
</dbReference>
<feature type="binding site" evidence="13">
    <location>
        <position position="143"/>
    </location>
    <ligand>
        <name>(2R)-3-phosphoglycerate</name>
        <dbReference type="ChEBI" id="CHEBI:58272"/>
    </ligand>
</feature>
<evidence type="ECO:0000313" key="16">
    <source>
        <dbReference type="EMBL" id="BBX70520.1"/>
    </source>
</evidence>
<evidence type="ECO:0000256" key="5">
    <source>
        <dbReference type="ARBA" id="ARBA00013061"/>
    </source>
</evidence>
<evidence type="ECO:0000256" key="13">
    <source>
        <dbReference type="PIRSR" id="PIRSR000724-1"/>
    </source>
</evidence>
<dbReference type="Gene3D" id="3.40.50.1260">
    <property type="entry name" value="Phosphoglycerate kinase, N-terminal domain"/>
    <property type="match status" value="2"/>
</dbReference>
<dbReference type="EC" id="2.7.2.3" evidence="5 12"/>
<keyword evidence="10 12" id="KW-0067">ATP-binding</keyword>
<keyword evidence="11 12" id="KW-0324">Glycolysis</keyword>
<dbReference type="KEGG" id="mpsc:MPSYJ_39810"/>
<evidence type="ECO:0000256" key="10">
    <source>
        <dbReference type="ARBA" id="ARBA00022840"/>
    </source>
</evidence>
<dbReference type="EMBL" id="AP022574">
    <property type="protein sequence ID" value="BBX70520.1"/>
    <property type="molecule type" value="Genomic_DNA"/>
</dbReference>
<comment type="subcellular location">
    <subcellularLocation>
        <location evidence="12">Cytoplasm</location>
    </subcellularLocation>
</comment>
<keyword evidence="12" id="KW-0963">Cytoplasm</keyword>
<dbReference type="GO" id="GO:0005524">
    <property type="term" value="F:ATP binding"/>
    <property type="evidence" value="ECO:0007669"/>
    <property type="project" value="UniProtKB-KW"/>
</dbReference>
<dbReference type="GO" id="GO:0006094">
    <property type="term" value="P:gluconeogenesis"/>
    <property type="evidence" value="ECO:0007669"/>
    <property type="project" value="TreeGrafter"/>
</dbReference>
<feature type="binding site" evidence="13">
    <location>
        <position position="103"/>
    </location>
    <ligand>
        <name>(2R)-3-phosphoglycerate</name>
        <dbReference type="ChEBI" id="CHEBI:58272"/>
    </ligand>
</feature>
<comment type="pathway">
    <text evidence="2 12">Carbohydrate degradation; glycolysis; pyruvate from D-glyceraldehyde 3-phosphate: step 2/5.</text>
</comment>
<reference evidence="16 17" key="1">
    <citation type="journal article" date="2019" name="Emerg. Microbes Infect.">
        <title>Comprehensive subspecies identification of 175 nontuberculous mycobacteria species based on 7547 genomic profiles.</title>
        <authorList>
            <person name="Matsumoto Y."/>
            <person name="Kinjo T."/>
            <person name="Motooka D."/>
            <person name="Nabeya D."/>
            <person name="Jung N."/>
            <person name="Uechi K."/>
            <person name="Horii T."/>
            <person name="Iida T."/>
            <person name="Fujita J."/>
            <person name="Nakamura S."/>
        </authorList>
    </citation>
    <scope>NUCLEOTIDE SEQUENCE [LARGE SCALE GENOMIC DNA]</scope>
    <source>
        <strain evidence="16 17">JCM 13323</strain>
    </source>
</reference>
<evidence type="ECO:0000256" key="14">
    <source>
        <dbReference type="PIRSR" id="PIRSR000724-2"/>
    </source>
</evidence>
<protein>
    <recommendedName>
        <fullName evidence="6 12">Phosphoglycerate kinase</fullName>
        <ecNumber evidence="5 12">2.7.2.3</ecNumber>
    </recommendedName>
</protein>
<name>A0A7I7MFF3_9MYCO</name>
<evidence type="ECO:0000256" key="11">
    <source>
        <dbReference type="ARBA" id="ARBA00023152"/>
    </source>
</evidence>
<evidence type="ECO:0000256" key="2">
    <source>
        <dbReference type="ARBA" id="ARBA00004838"/>
    </source>
</evidence>
<organism evidence="16 17">
    <name type="scientific">Mycolicibacterium psychrotolerans</name>
    <dbReference type="NCBI Taxonomy" id="216929"/>
    <lineage>
        <taxon>Bacteria</taxon>
        <taxon>Bacillati</taxon>
        <taxon>Actinomycetota</taxon>
        <taxon>Actinomycetes</taxon>
        <taxon>Mycobacteriales</taxon>
        <taxon>Mycobacteriaceae</taxon>
        <taxon>Mycolicibacterium</taxon>
    </lineage>
</organism>
<proteinExistence type="inferred from homology"/>
<feature type="binding site" evidence="12 14">
    <location>
        <position position="193"/>
    </location>
    <ligand>
        <name>ATP</name>
        <dbReference type="ChEBI" id="CHEBI:30616"/>
    </ligand>
</feature>
<evidence type="ECO:0000256" key="12">
    <source>
        <dbReference type="HAMAP-Rule" id="MF_00145"/>
    </source>
</evidence>
<keyword evidence="7 12" id="KW-0808">Transferase</keyword>
<dbReference type="AlphaFoldDB" id="A0A7I7MFF3"/>
<evidence type="ECO:0000256" key="6">
    <source>
        <dbReference type="ARBA" id="ARBA00016471"/>
    </source>
</evidence>
<dbReference type="Proteomes" id="UP000466514">
    <property type="component" value="Chromosome"/>
</dbReference>
<dbReference type="SUPFAM" id="SSF53748">
    <property type="entry name" value="Phosphoglycerate kinase"/>
    <property type="match status" value="1"/>
</dbReference>
<evidence type="ECO:0000313" key="17">
    <source>
        <dbReference type="Proteomes" id="UP000466514"/>
    </source>
</evidence>
<evidence type="ECO:0000256" key="9">
    <source>
        <dbReference type="ARBA" id="ARBA00022777"/>
    </source>
</evidence>
<dbReference type="GO" id="GO:0043531">
    <property type="term" value="F:ADP binding"/>
    <property type="evidence" value="ECO:0007669"/>
    <property type="project" value="TreeGrafter"/>
</dbReference>
<comment type="similarity">
    <text evidence="3 12 15">Belongs to the phosphoglycerate kinase family.</text>
</comment>
<dbReference type="InterPro" id="IPR015824">
    <property type="entry name" value="Phosphoglycerate_kinase_N"/>
</dbReference>
<feature type="binding site" evidence="12">
    <location>
        <position position="21"/>
    </location>
    <ligand>
        <name>substrate</name>
    </ligand>
</feature>
<feature type="binding site" evidence="12">
    <location>
        <position position="143"/>
    </location>
    <ligand>
        <name>substrate</name>
    </ligand>
</feature>
<feature type="binding site" evidence="12 13">
    <location>
        <begin position="6"/>
        <end position="8"/>
    </location>
    <ligand>
        <name>substrate</name>
    </ligand>
</feature>
<feature type="binding site" evidence="12 13">
    <location>
        <begin position="44"/>
        <end position="47"/>
    </location>
    <ligand>
        <name>substrate</name>
    </ligand>
</feature>
<keyword evidence="8 12" id="KW-0547">Nucleotide-binding</keyword>
<feature type="binding site" evidence="12 14">
    <location>
        <begin position="341"/>
        <end position="344"/>
    </location>
    <ligand>
        <name>ATP</name>
        <dbReference type="ChEBI" id="CHEBI:30616"/>
    </ligand>
</feature>
<accession>A0A7I7MFF3</accession>
<sequence length="384" mass="39894">MLVRSDLNVPLDEGSITDPGRIIASVPTLKALSDAGAKVVVTAHLGRPKGEPDPKFSLGPVAAALAEKLGRHVQLAGDVVGSDALARAEGLTDGDILLLENIRFDPRETSKDDAERLALAKALVELVGEDGAFVSDGFGVVHRKQASVYDVATLLPHYAGKLVDTEVKVLAQLTESTERPYAVVLGGSKVSDKLAVIENLATKADSLIIGGGMCFTFLAAQGLSVGGSLLEESMIDTCRKLLDDYGDVLHLPVDIVVAERFAADSPADTVAADKIPDDKMGLDIGPESVKRFTALLSNAKTIFWNGPMGVFEFPAFAAGTKGVAEAIISATGKGAFSVVGGGDSAAAVRQLGLPEDGFSHISTGGGASLEYLEGKELPGIHILQ</sequence>
<feature type="binding site" evidence="12">
    <location>
        <position position="281"/>
    </location>
    <ligand>
        <name>ATP</name>
        <dbReference type="ChEBI" id="CHEBI:30616"/>
    </ligand>
</feature>
<dbReference type="InterPro" id="IPR036043">
    <property type="entry name" value="Phosphoglycerate_kinase_sf"/>
</dbReference>
<comment type="subunit">
    <text evidence="4 12">Monomer.</text>
</comment>
<dbReference type="FunFam" id="3.40.50.1260:FF:000006">
    <property type="entry name" value="Phosphoglycerate kinase"/>
    <property type="match status" value="1"/>
</dbReference>
<dbReference type="Pfam" id="PF00162">
    <property type="entry name" value="PGK"/>
    <property type="match status" value="1"/>
</dbReference>
<dbReference type="PANTHER" id="PTHR11406:SF23">
    <property type="entry name" value="PHOSPHOGLYCERATE KINASE 1, CHLOROPLASTIC-RELATED"/>
    <property type="match status" value="1"/>
</dbReference>
<dbReference type="HAMAP" id="MF_00145">
    <property type="entry name" value="Phosphoglyc_kinase"/>
    <property type="match status" value="1"/>
</dbReference>
<feature type="binding site" evidence="12 14">
    <location>
        <position position="312"/>
    </location>
    <ligand>
        <name>ATP</name>
        <dbReference type="ChEBI" id="CHEBI:30616"/>
    </ligand>
</feature>
<comment type="catalytic activity">
    <reaction evidence="1 12 15">
        <text>(2R)-3-phosphoglycerate + ATP = (2R)-3-phospho-glyceroyl phosphate + ADP</text>
        <dbReference type="Rhea" id="RHEA:14801"/>
        <dbReference type="ChEBI" id="CHEBI:30616"/>
        <dbReference type="ChEBI" id="CHEBI:57604"/>
        <dbReference type="ChEBI" id="CHEBI:58272"/>
        <dbReference type="ChEBI" id="CHEBI:456216"/>
        <dbReference type="EC" id="2.7.2.3"/>
    </reaction>
</comment>
<dbReference type="FunFam" id="3.40.50.1260:FF:000003">
    <property type="entry name" value="Phosphoglycerate kinase"/>
    <property type="match status" value="1"/>
</dbReference>
<dbReference type="InterPro" id="IPR001576">
    <property type="entry name" value="Phosphoglycerate_kinase"/>
</dbReference>
<evidence type="ECO:0000256" key="4">
    <source>
        <dbReference type="ARBA" id="ARBA00011245"/>
    </source>
</evidence>
<dbReference type="CDD" id="cd00318">
    <property type="entry name" value="Phosphoglycerate_kinase"/>
    <property type="match status" value="1"/>
</dbReference>
<keyword evidence="9 12" id="KW-0418">Kinase</keyword>
<feature type="binding site" evidence="13">
    <location>
        <position position="21"/>
    </location>
    <ligand>
        <name>(2R)-3-phosphoglycerate</name>
        <dbReference type="ChEBI" id="CHEBI:58272"/>
    </ligand>
</feature>
<dbReference type="GO" id="GO:0006096">
    <property type="term" value="P:glycolytic process"/>
    <property type="evidence" value="ECO:0007669"/>
    <property type="project" value="UniProtKB-UniRule"/>
</dbReference>
<evidence type="ECO:0000256" key="15">
    <source>
        <dbReference type="RuleBase" id="RU000532"/>
    </source>
</evidence>
<evidence type="ECO:0000256" key="3">
    <source>
        <dbReference type="ARBA" id="ARBA00008982"/>
    </source>
</evidence>
<gene>
    <name evidence="12 16" type="primary">pgk</name>
    <name evidence="16" type="ORF">MPSYJ_39810</name>
</gene>
<evidence type="ECO:0000256" key="7">
    <source>
        <dbReference type="ARBA" id="ARBA00022679"/>
    </source>
</evidence>
<feature type="binding site" evidence="12">
    <location>
        <position position="103"/>
    </location>
    <ligand>
        <name>substrate</name>
    </ligand>
</feature>
<keyword evidence="17" id="KW-1185">Reference proteome</keyword>